<reference evidence="1" key="1">
    <citation type="journal article" date="2015" name="Nature">
        <title>Complex archaea that bridge the gap between prokaryotes and eukaryotes.</title>
        <authorList>
            <person name="Spang A."/>
            <person name="Saw J.H."/>
            <person name="Jorgensen S.L."/>
            <person name="Zaremba-Niedzwiedzka K."/>
            <person name="Martijn J."/>
            <person name="Lind A.E."/>
            <person name="van Eijk R."/>
            <person name="Schleper C."/>
            <person name="Guy L."/>
            <person name="Ettema T.J."/>
        </authorList>
    </citation>
    <scope>NUCLEOTIDE SEQUENCE</scope>
</reference>
<dbReference type="AlphaFoldDB" id="A0A0F9VPX5"/>
<proteinExistence type="predicted"/>
<protein>
    <submittedName>
        <fullName evidence="1">Uncharacterized protein</fullName>
    </submittedName>
</protein>
<dbReference type="EMBL" id="LAZR01000033">
    <property type="protein sequence ID" value="KKO01983.1"/>
    <property type="molecule type" value="Genomic_DNA"/>
</dbReference>
<gene>
    <name evidence="1" type="ORF">LCGC14_0113380</name>
</gene>
<accession>A0A0F9VPX5</accession>
<sequence length="465" mass="51224">MTEQILAQVRALMTTKPAKSSPITALLMDDTFCTLLMAHRSEQGMALPEQSALVDASDRLAYLHALRDGAAVAEARENCDRTKILRKQRVEAMAHLNIDMRAALKKLFTAELSPENQPSFFAGQYVIYGEERIAQSAIPLHQPETGLDDVIAIVSNLLRRSPDPCITISDRNPDTKQTGFIRVGTHAAHFTFPEAGDPKCGSRAAILHYEIDHPGGEMIFFTTPGNFGPLSDMMLGIEDRNPLYINEMPQLMAVNSLYLQEMGALCVPCGDTCITMLLRDGVLTASERPDLSGEVEEILNALEQRGVPTAQRTSLSEFLRKVEVEDDYDWGTVESLSALHPDLLGNQEMDIEMSHVFGIPKAALMEHALRLCDADVTAAQVEIDEFINGSASINLPAGRHHFYVANLASHRRNDALPAFNKVSGREDQDLIFVLADHPLDLGDDPDLVSTMRRLAPLPADPTPEF</sequence>
<comment type="caution">
    <text evidence="1">The sequence shown here is derived from an EMBL/GenBank/DDBJ whole genome shotgun (WGS) entry which is preliminary data.</text>
</comment>
<name>A0A0F9VPX5_9ZZZZ</name>
<evidence type="ECO:0000313" key="1">
    <source>
        <dbReference type="EMBL" id="KKO01983.1"/>
    </source>
</evidence>
<organism evidence="1">
    <name type="scientific">marine sediment metagenome</name>
    <dbReference type="NCBI Taxonomy" id="412755"/>
    <lineage>
        <taxon>unclassified sequences</taxon>
        <taxon>metagenomes</taxon>
        <taxon>ecological metagenomes</taxon>
    </lineage>
</organism>